<dbReference type="AlphaFoldDB" id="A0A162CTU3"/>
<name>A0A162CTU3_9CRUS</name>
<accession>A0A162CTU3</accession>
<organism evidence="1 2">
    <name type="scientific">Daphnia magna</name>
    <dbReference type="NCBI Taxonomy" id="35525"/>
    <lineage>
        <taxon>Eukaryota</taxon>
        <taxon>Metazoa</taxon>
        <taxon>Ecdysozoa</taxon>
        <taxon>Arthropoda</taxon>
        <taxon>Crustacea</taxon>
        <taxon>Branchiopoda</taxon>
        <taxon>Diplostraca</taxon>
        <taxon>Cladocera</taxon>
        <taxon>Anomopoda</taxon>
        <taxon>Daphniidae</taxon>
        <taxon>Daphnia</taxon>
    </lineage>
</organism>
<dbReference type="EMBL" id="LRGB01014791">
    <property type="protein sequence ID" value="KZR99083.1"/>
    <property type="molecule type" value="Genomic_DNA"/>
</dbReference>
<protein>
    <submittedName>
        <fullName evidence="1">Uncharacterized protein</fullName>
    </submittedName>
</protein>
<dbReference type="Proteomes" id="UP000076858">
    <property type="component" value="Unassembled WGS sequence"/>
</dbReference>
<keyword evidence="2" id="KW-1185">Reference proteome</keyword>
<evidence type="ECO:0000313" key="2">
    <source>
        <dbReference type="Proteomes" id="UP000076858"/>
    </source>
</evidence>
<gene>
    <name evidence="1" type="ORF">APZ42_005210</name>
</gene>
<reference evidence="1 2" key="1">
    <citation type="submission" date="2016-03" db="EMBL/GenBank/DDBJ databases">
        <title>EvidentialGene: Evidence-directed Construction of Genes on Genomes.</title>
        <authorList>
            <person name="Gilbert D.G."/>
            <person name="Choi J.-H."/>
            <person name="Mockaitis K."/>
            <person name="Colbourne J."/>
            <person name="Pfrender M."/>
        </authorList>
    </citation>
    <scope>NUCLEOTIDE SEQUENCE [LARGE SCALE GENOMIC DNA]</scope>
    <source>
        <strain evidence="1 2">Xinb3</strain>
        <tissue evidence="1">Complete organism</tissue>
    </source>
</reference>
<comment type="caution">
    <text evidence="1">The sequence shown here is derived from an EMBL/GenBank/DDBJ whole genome shotgun (WGS) entry which is preliminary data.</text>
</comment>
<evidence type="ECO:0000313" key="1">
    <source>
        <dbReference type="EMBL" id="KZR99083.1"/>
    </source>
</evidence>
<proteinExistence type="predicted"/>
<sequence>MFIRAADTLTTSLPSLPTLCAHLNNNMKKVACTKCLCQVCFTAKGSTATSKRVFCFGTTTDNGPI</sequence>